<evidence type="ECO:0000256" key="10">
    <source>
        <dbReference type="ARBA" id="ARBA00023242"/>
    </source>
</evidence>
<dbReference type="GO" id="GO:0051254">
    <property type="term" value="P:positive regulation of RNA metabolic process"/>
    <property type="evidence" value="ECO:0007669"/>
    <property type="project" value="UniProtKB-ARBA"/>
</dbReference>
<dbReference type="GO" id="GO:0016567">
    <property type="term" value="P:protein ubiquitination"/>
    <property type="evidence" value="ECO:0007669"/>
    <property type="project" value="TreeGrafter"/>
</dbReference>
<dbReference type="Gene3D" id="3.30.70.330">
    <property type="match status" value="1"/>
</dbReference>
<evidence type="ECO:0000256" key="3">
    <source>
        <dbReference type="ARBA" id="ARBA00022723"/>
    </source>
</evidence>
<dbReference type="InterPro" id="IPR039780">
    <property type="entry name" value="Mot2"/>
</dbReference>
<keyword evidence="6" id="KW-0694">RNA-binding</keyword>
<evidence type="ECO:0000313" key="16">
    <source>
        <dbReference type="Proteomes" id="UP000283841"/>
    </source>
</evidence>
<dbReference type="InterPro" id="IPR012677">
    <property type="entry name" value="Nucleotide-bd_a/b_plait_sf"/>
</dbReference>
<feature type="region of interest" description="Disordered" evidence="13">
    <location>
        <begin position="908"/>
        <end position="1260"/>
    </location>
</feature>
<dbReference type="InterPro" id="IPR034261">
    <property type="entry name" value="CNOT4_RRM"/>
</dbReference>
<keyword evidence="8 12" id="KW-0175">Coiled coil</keyword>
<dbReference type="GO" id="GO:0000956">
    <property type="term" value="P:nuclear-transcribed mRNA catabolic process"/>
    <property type="evidence" value="ECO:0007669"/>
    <property type="project" value="UniProtKB-ARBA"/>
</dbReference>
<feature type="region of interest" description="Disordered" evidence="13">
    <location>
        <begin position="747"/>
        <end position="783"/>
    </location>
</feature>
<dbReference type="SMART" id="SM00361">
    <property type="entry name" value="RRM_1"/>
    <property type="match status" value="1"/>
</dbReference>
<evidence type="ECO:0000256" key="11">
    <source>
        <dbReference type="PROSITE-ProRule" id="PRU00175"/>
    </source>
</evidence>
<dbReference type="PANTHER" id="PTHR12603:SF0">
    <property type="entry name" value="CCR4-NOT TRANSCRIPTION COMPLEX SUBUNIT 4"/>
    <property type="match status" value="1"/>
</dbReference>
<keyword evidence="16" id="KW-1185">Reference proteome</keyword>
<keyword evidence="5" id="KW-0862">Zinc</keyword>
<evidence type="ECO:0000256" key="7">
    <source>
        <dbReference type="ARBA" id="ARBA00023015"/>
    </source>
</evidence>
<feature type="compositionally biased region" description="Polar residues" evidence="13">
    <location>
        <begin position="1065"/>
        <end position="1074"/>
    </location>
</feature>
<evidence type="ECO:0000256" key="1">
    <source>
        <dbReference type="ARBA" id="ARBA00004123"/>
    </source>
</evidence>
<evidence type="ECO:0000256" key="2">
    <source>
        <dbReference type="ARBA" id="ARBA00022491"/>
    </source>
</evidence>
<evidence type="ECO:0000256" key="4">
    <source>
        <dbReference type="ARBA" id="ARBA00022771"/>
    </source>
</evidence>
<dbReference type="EMBL" id="RCNU01000007">
    <property type="protein sequence ID" value="RWQ94776.1"/>
    <property type="molecule type" value="Genomic_DNA"/>
</dbReference>
<keyword evidence="10" id="KW-0539">Nucleus</keyword>
<feature type="compositionally biased region" description="Polar residues" evidence="13">
    <location>
        <begin position="1027"/>
        <end position="1045"/>
    </location>
</feature>
<dbReference type="SUPFAM" id="SSF57850">
    <property type="entry name" value="RING/U-box"/>
    <property type="match status" value="1"/>
</dbReference>
<dbReference type="GO" id="GO:0008270">
    <property type="term" value="F:zinc ion binding"/>
    <property type="evidence" value="ECO:0007669"/>
    <property type="project" value="UniProtKB-KW"/>
</dbReference>
<dbReference type="FunFam" id="3.30.40.10:FF:000006">
    <property type="entry name" value="CCR4-NOT transcription complex subunit 4"/>
    <property type="match status" value="1"/>
</dbReference>
<dbReference type="PANTHER" id="PTHR12603">
    <property type="entry name" value="CCR4-NOT TRANSCRIPTION COMPLEX RELATED"/>
    <property type="match status" value="1"/>
</dbReference>
<feature type="compositionally biased region" description="Low complexity" evidence="13">
    <location>
        <begin position="1173"/>
        <end position="1194"/>
    </location>
</feature>
<dbReference type="PROSITE" id="PS50089">
    <property type="entry name" value="ZF_RING_2"/>
    <property type="match status" value="1"/>
</dbReference>
<dbReference type="GO" id="GO:0005634">
    <property type="term" value="C:nucleus"/>
    <property type="evidence" value="ECO:0007669"/>
    <property type="project" value="UniProtKB-SubCell"/>
</dbReference>
<protein>
    <submittedName>
        <fullName evidence="15">Putative CCR4-NOT core complex subunit Not4</fullName>
    </submittedName>
</protein>
<dbReference type="CDD" id="cd12438">
    <property type="entry name" value="RRM_CNOT4"/>
    <property type="match status" value="1"/>
</dbReference>
<evidence type="ECO:0000256" key="9">
    <source>
        <dbReference type="ARBA" id="ARBA00023163"/>
    </source>
</evidence>
<dbReference type="STRING" id="264951.A0A443HSG9"/>
<feature type="coiled-coil region" evidence="12">
    <location>
        <begin position="1528"/>
        <end position="1562"/>
    </location>
</feature>
<feature type="compositionally biased region" description="Basic and acidic residues" evidence="13">
    <location>
        <begin position="1232"/>
        <end position="1249"/>
    </location>
</feature>
<feature type="compositionally biased region" description="Basic and acidic residues" evidence="13">
    <location>
        <begin position="482"/>
        <end position="497"/>
    </location>
</feature>
<feature type="compositionally biased region" description="Polar residues" evidence="13">
    <location>
        <begin position="587"/>
        <end position="629"/>
    </location>
</feature>
<evidence type="ECO:0000259" key="14">
    <source>
        <dbReference type="PROSITE" id="PS50089"/>
    </source>
</evidence>
<feature type="domain" description="RING-type" evidence="14">
    <location>
        <begin position="18"/>
        <end position="62"/>
    </location>
</feature>
<dbReference type="VEuPathDB" id="FungiDB:C8Q69DRAFT_445699"/>
<dbReference type="GeneID" id="39598358"/>
<feature type="compositionally biased region" description="Low complexity" evidence="13">
    <location>
        <begin position="368"/>
        <end position="378"/>
    </location>
</feature>
<dbReference type="GO" id="GO:0010557">
    <property type="term" value="P:positive regulation of macromolecule biosynthetic process"/>
    <property type="evidence" value="ECO:0007669"/>
    <property type="project" value="UniProtKB-ARBA"/>
</dbReference>
<evidence type="ECO:0000256" key="6">
    <source>
        <dbReference type="ARBA" id="ARBA00022884"/>
    </source>
</evidence>
<accession>A0A443HSG9</accession>
<dbReference type="InterPro" id="IPR003954">
    <property type="entry name" value="RRM_euk-type"/>
</dbReference>
<comment type="subcellular location">
    <subcellularLocation>
        <location evidence="1">Nucleus</location>
    </subcellularLocation>
</comment>
<evidence type="ECO:0000256" key="5">
    <source>
        <dbReference type="ARBA" id="ARBA00022833"/>
    </source>
</evidence>
<dbReference type="Pfam" id="PF14570">
    <property type="entry name" value="zf-RING_4"/>
    <property type="match status" value="1"/>
</dbReference>
<keyword evidence="2" id="KW-0678">Repressor</keyword>
<dbReference type="Gene3D" id="3.30.40.10">
    <property type="entry name" value="Zinc/RING finger domain, C3HC4 (zinc finger)"/>
    <property type="match status" value="1"/>
</dbReference>
<feature type="compositionally biased region" description="Basic and acidic residues" evidence="13">
    <location>
        <begin position="438"/>
        <end position="450"/>
    </location>
</feature>
<feature type="compositionally biased region" description="Basic and acidic residues" evidence="13">
    <location>
        <begin position="1195"/>
        <end position="1224"/>
    </location>
</feature>
<feature type="region of interest" description="Disordered" evidence="13">
    <location>
        <begin position="587"/>
        <end position="631"/>
    </location>
</feature>
<evidence type="ECO:0000256" key="12">
    <source>
        <dbReference type="SAM" id="Coils"/>
    </source>
</evidence>
<sequence length="1571" mass="167981">MSNRIQIDSVIDDDDEFCPLCIEEFDLSDKNFKPCPCGYQICQFCYNNIKTHSEEGRCPNCRRVYDESTIQYKVPDVDEFKADLALKHRKAAAAKKKEAEKREIEASSRKNLAGVRVVQKNLVYVIGLNPTIRDENQLLQTLRGPEYFGQYGDIEKIVVSKAKPGGNPNQGIGVYVTFLRKADAATCIAAVDGSVNGDRVLRAQYGTTKYCSSFLRNEQCNNRNCTFLHETGEDTDSFSRQDLSSMNMRQGYTNGAAGPSQQHHPAQMRPSAQPLQSSQPMRRQGSKDDGISRSGTNDGSALPSSASWANKDAPVNRARRASLTGSRSSPSPKPTSAVIATKADESKKQAGSSQDAASRRGTPAPANAQPVSQSQPRAAQPPPRPENPLLDELVKAINSSDFKFVFSAAGLPAEEAAFIENHPSFIDPYGGVKRRAMREKAEQERAKQEVETQQFLHSAAQSAAAEEETRESGSLQLGGEPDDVHPPARGDRGRESHGAIQPPSQQGTATNSVIGSPVSAASHQFQSLNVGGRSLTPLQQQQLMLLKSANGQQAGLMDPLQTGFGSTGFDHASQARQGLFQNQMPQLSGMQGHNRQSSRFSFANDSNAKNNPSARLMSQQASLMQSGTPNPLAAPTPQHSLASHFYTSGVQGPPPGLKTAGTPPISGGGMFAQGHGFTANANLGLGANLGKQDANPELMRELLRGRGGAGGLQAHEVAKREFMFPFLQQHQTPPPLTPATTGLLSSFYGSQAGTYPEQGPQKQKKKGKKHRHANTSSGGGGVVDLADPSILQARMHQVGANTAAGQALYGSQGQVDDEFPPLDVSAKDRPSVDSFGFPFRPHLADDSRASSIRSGTPTLPPGLPLPHAHPAAAFLQELDPSSPVRSPSIPPGFAPVAPWLGTPAQKLQENNSRHATPEPRAAPDIAQVTDRVKNASEISLGSPKPKPAKARGQSKAESLSVSDKKEDTAATTGTPQRSERESSAKPKPIKLNLSTFTASHPQDNSPGKSDTPSQVIAGATASVAGSRPNTPLTGISRASDSSGPRQTRVLRVVDTPKAETPPPVSATQSISSAQAVKGRSRRLSISSVSRPETPGEVGSDYDPYTSASVSRANSPPPSKIGSAPVRAITKSQAKKERRLKAKQAEAKEAISTTVVEEPVQAPIIGRKRKTKKTPSSNEPSSTTETATRAASEASRSPEKAIEDRGEQKSADAGKKSKSKDKSTKDVQPATSPEKEASESGEREATETWRENNTIEQMIKDSEAKGIPIKELFLERTSPLPVLLAQLHQSGLLDLNNHPLFNPPNLSQRSDMKCSSEDYESLKQPIELTEEDRKKLLRGEPVRINGDSALLKSRCLITPSGCILRHLSPDEEDRYLALEKSLSLSADSMQEYPALSITDPDITNRGGGLDALFATPERYNIVWVDETPGAGISGASDAGVGAGAADSTPPTVASAPPNVLSAMEADTTRSHNWAIANTAELVNATAASVRSFAAATAKHMLGVTGIAMGDIPDLEDVMGMSDDELRTFIERSQRELESSRKDVDSIDKKLMALIKRNKKLAQQAIAATVEAS</sequence>
<evidence type="ECO:0000256" key="8">
    <source>
        <dbReference type="ARBA" id="ARBA00023054"/>
    </source>
</evidence>
<dbReference type="InterPro" id="IPR001841">
    <property type="entry name" value="Znf_RING"/>
</dbReference>
<reference evidence="15 16" key="1">
    <citation type="journal article" date="2018" name="Front. Microbiol.">
        <title>Genomic and genetic insights into a cosmopolitan fungus, Paecilomyces variotii (Eurotiales).</title>
        <authorList>
            <person name="Urquhart A.S."/>
            <person name="Mondo S.J."/>
            <person name="Makela M.R."/>
            <person name="Hane J.K."/>
            <person name="Wiebenga A."/>
            <person name="He G."/>
            <person name="Mihaltcheva S."/>
            <person name="Pangilinan J."/>
            <person name="Lipzen A."/>
            <person name="Barry K."/>
            <person name="de Vries R.P."/>
            <person name="Grigoriev I.V."/>
            <person name="Idnurm A."/>
        </authorList>
    </citation>
    <scope>NUCLEOTIDE SEQUENCE [LARGE SCALE GENOMIC DNA]</scope>
    <source>
        <strain evidence="15 16">CBS 101075</strain>
    </source>
</reference>
<dbReference type="InterPro" id="IPR039515">
    <property type="entry name" value="NOT4_mRING-HC-C4C4"/>
</dbReference>
<feature type="compositionally biased region" description="Basic residues" evidence="13">
    <location>
        <begin position="762"/>
        <end position="773"/>
    </location>
</feature>
<dbReference type="FunFam" id="3.30.70.330:FF:000257">
    <property type="entry name" value="CCR4-NOT core complex subunit Not4"/>
    <property type="match status" value="1"/>
</dbReference>
<organism evidence="15 16">
    <name type="scientific">Byssochlamys spectabilis</name>
    <name type="common">Paecilomyces variotii</name>
    <dbReference type="NCBI Taxonomy" id="264951"/>
    <lineage>
        <taxon>Eukaryota</taxon>
        <taxon>Fungi</taxon>
        <taxon>Dikarya</taxon>
        <taxon>Ascomycota</taxon>
        <taxon>Pezizomycotina</taxon>
        <taxon>Eurotiomycetes</taxon>
        <taxon>Eurotiomycetidae</taxon>
        <taxon>Eurotiales</taxon>
        <taxon>Thermoascaceae</taxon>
        <taxon>Paecilomyces</taxon>
    </lineage>
</organism>
<feature type="compositionally biased region" description="Polar residues" evidence="13">
    <location>
        <begin position="502"/>
        <end position="514"/>
    </location>
</feature>
<comment type="caution">
    <text evidence="15">The sequence shown here is derived from an EMBL/GenBank/DDBJ whole genome shotgun (WGS) entry which is preliminary data.</text>
</comment>
<dbReference type="Proteomes" id="UP000283841">
    <property type="component" value="Unassembled WGS sequence"/>
</dbReference>
<feature type="compositionally biased region" description="Polar residues" evidence="13">
    <location>
        <begin position="992"/>
        <end position="1014"/>
    </location>
</feature>
<proteinExistence type="predicted"/>
<dbReference type="SUPFAM" id="SSF54928">
    <property type="entry name" value="RNA-binding domain, RBD"/>
    <property type="match status" value="1"/>
</dbReference>
<dbReference type="RefSeq" id="XP_028484421.1">
    <property type="nucleotide sequence ID" value="XM_028629081.1"/>
</dbReference>
<feature type="compositionally biased region" description="Polar residues" evidence="13">
    <location>
        <begin position="293"/>
        <end position="308"/>
    </location>
</feature>
<keyword evidence="4 11" id="KW-0863">Zinc-finger</keyword>
<dbReference type="CDD" id="cd16618">
    <property type="entry name" value="mRING-HC-C4C4_CNOT4"/>
    <property type="match status" value="1"/>
</dbReference>
<feature type="region of interest" description="Disordered" evidence="13">
    <location>
        <begin position="249"/>
        <end position="390"/>
    </location>
</feature>
<dbReference type="InterPro" id="IPR035979">
    <property type="entry name" value="RBD_domain_sf"/>
</dbReference>
<dbReference type="InterPro" id="IPR013083">
    <property type="entry name" value="Znf_RING/FYVE/PHD"/>
</dbReference>
<feature type="compositionally biased region" description="Polar residues" evidence="13">
    <location>
        <begin position="249"/>
        <end position="264"/>
    </location>
</feature>
<dbReference type="GO" id="GO:0003723">
    <property type="term" value="F:RNA binding"/>
    <property type="evidence" value="ECO:0007669"/>
    <property type="project" value="UniProtKB-KW"/>
</dbReference>
<keyword evidence="9" id="KW-0804">Transcription</keyword>
<keyword evidence="7" id="KW-0805">Transcription regulation</keyword>
<dbReference type="GO" id="GO:0061630">
    <property type="term" value="F:ubiquitin protein ligase activity"/>
    <property type="evidence" value="ECO:0007669"/>
    <property type="project" value="UniProtKB-ARBA"/>
</dbReference>
<name>A0A443HSG9_BYSSP</name>
<evidence type="ECO:0000313" key="15">
    <source>
        <dbReference type="EMBL" id="RWQ94776.1"/>
    </source>
</evidence>
<feature type="region of interest" description="Disordered" evidence="13">
    <location>
        <begin position="436"/>
        <end position="514"/>
    </location>
</feature>
<evidence type="ECO:0000256" key="13">
    <source>
        <dbReference type="SAM" id="MobiDB-lite"/>
    </source>
</evidence>
<dbReference type="GO" id="GO:0030015">
    <property type="term" value="C:CCR4-NOT core complex"/>
    <property type="evidence" value="ECO:0007669"/>
    <property type="project" value="UniProtKB-ARBA"/>
</dbReference>
<gene>
    <name evidence="15" type="ORF">C8Q69DRAFT_445699</name>
</gene>
<keyword evidence="3" id="KW-0479">Metal-binding</keyword>